<dbReference type="Gene3D" id="3.40.630.10">
    <property type="entry name" value="Zn peptidases"/>
    <property type="match status" value="2"/>
</dbReference>
<dbReference type="OrthoDB" id="76293at2759"/>
<accession>A0A1J1ITT0</accession>
<dbReference type="Proteomes" id="UP000183832">
    <property type="component" value="Unassembled WGS sequence"/>
</dbReference>
<feature type="transmembrane region" description="Helical" evidence="5">
    <location>
        <begin position="318"/>
        <end position="341"/>
    </location>
</feature>
<proteinExistence type="inferred from homology"/>
<name>A0A1J1ITT0_9DIPT</name>
<feature type="domain" description="Peptidase M28" evidence="6">
    <location>
        <begin position="1"/>
        <end position="72"/>
    </location>
</feature>
<feature type="domain" description="Peptidase M28" evidence="6">
    <location>
        <begin position="73"/>
        <end position="116"/>
    </location>
</feature>
<dbReference type="InterPro" id="IPR007484">
    <property type="entry name" value="Peptidase_M28"/>
</dbReference>
<dbReference type="GO" id="GO:0006508">
    <property type="term" value="P:proteolysis"/>
    <property type="evidence" value="ECO:0007669"/>
    <property type="project" value="InterPro"/>
</dbReference>
<feature type="transmembrane region" description="Helical" evidence="5">
    <location>
        <begin position="190"/>
        <end position="209"/>
    </location>
</feature>
<dbReference type="GO" id="GO:0008235">
    <property type="term" value="F:metalloexopeptidase activity"/>
    <property type="evidence" value="ECO:0007669"/>
    <property type="project" value="InterPro"/>
</dbReference>
<dbReference type="Pfam" id="PF22249">
    <property type="entry name" value="ERMP1-TM"/>
    <property type="match status" value="1"/>
</dbReference>
<gene>
    <name evidence="9" type="ORF">CLUMA_CG016460</name>
</gene>
<feature type="domain" description="Endoplasmic reticulum metallopeptidase 1-like C-terminal" evidence="7">
    <location>
        <begin position="348"/>
        <end position="566"/>
    </location>
</feature>
<feature type="transmembrane region" description="Helical" evidence="5">
    <location>
        <begin position="288"/>
        <end position="306"/>
    </location>
</feature>
<feature type="domain" description="Endoplasmic reticulum metallopeptidase 1/1-A TM" evidence="8">
    <location>
        <begin position="119"/>
        <end position="331"/>
    </location>
</feature>
<dbReference type="PANTHER" id="PTHR12147">
    <property type="entry name" value="METALLOPEPTIDASE M28 FAMILY MEMBER"/>
    <property type="match status" value="1"/>
</dbReference>
<evidence type="ECO:0000256" key="3">
    <source>
        <dbReference type="ARBA" id="ARBA00010918"/>
    </source>
</evidence>
<reference evidence="9 10" key="1">
    <citation type="submission" date="2015-04" db="EMBL/GenBank/DDBJ databases">
        <authorList>
            <person name="Syromyatnikov M.Y."/>
            <person name="Popov V.N."/>
        </authorList>
    </citation>
    <scope>NUCLEOTIDE SEQUENCE [LARGE SCALE GENOMIC DNA]</scope>
</reference>
<dbReference type="InterPro" id="IPR045175">
    <property type="entry name" value="M28_fam"/>
</dbReference>
<feature type="transmembrane region" description="Helical" evidence="5">
    <location>
        <begin position="139"/>
        <end position="169"/>
    </location>
</feature>
<dbReference type="PANTHER" id="PTHR12147:SF22">
    <property type="entry name" value="ENDOPLASMIC RETICULUM METALLOPEPTIDASE 1"/>
    <property type="match status" value="1"/>
</dbReference>
<evidence type="ECO:0000259" key="6">
    <source>
        <dbReference type="Pfam" id="PF04389"/>
    </source>
</evidence>
<dbReference type="Pfam" id="PF22248">
    <property type="entry name" value="ERMP1_C"/>
    <property type="match status" value="1"/>
</dbReference>
<dbReference type="STRING" id="568069.A0A1J1ITT0"/>
<evidence type="ECO:0000259" key="7">
    <source>
        <dbReference type="Pfam" id="PF22248"/>
    </source>
</evidence>
<dbReference type="InterPro" id="IPR053974">
    <property type="entry name" value="ERMP1_1-A_TM"/>
</dbReference>
<evidence type="ECO:0000313" key="10">
    <source>
        <dbReference type="Proteomes" id="UP000183832"/>
    </source>
</evidence>
<dbReference type="SUPFAM" id="SSF53187">
    <property type="entry name" value="Zn-dependent exopeptidases"/>
    <property type="match status" value="1"/>
</dbReference>
<sequence>MMMNCHFDSVPGSPGASDDIVMCCVMIEIFRIFANQEEKPKNSMILLFNGAEEVGLLAAHGFVTQHRWAKDITDFEIFRDDGEVPGIDFAYVEAGWRYHTRYDSIEYITMESVQYTALSAVACYLMAMIMNAVDNTMSYFNVTFLSIGVYGSLALLVQLATYQLVDFLIQFIRKKFSSEKKISEDQRRRLMIHLNGINLFWAVITLAITTLGYRFAYITMVMLFVSFCTQIITYGACKVLPKTRFHSWIFIHLLGHSFLFLWLCYMMIQVWELFIPITGKAYYPNPDITIALICTLWTVLCLSYFLPLTTLVQYRGILYSMIITTFLVSLIISLTSIGFPYSDNRSDPKLQRFRVIHSKRTVIDYNSGEETYSDIGYLLSTIDRNSLRTLEMSFDPNDLSDYEDAELCGDLSYCGFPLYRFGDGKYLKGKEPPKLQPTKFELLKFSRNSSHLDVEFSLQLTTLTMIYVTPGNGWSFVSGNIPTAERTWNDKSFQYTTLLYGKRTNESWIRSFTLESSSAADESNPVTIAVSTIESVFEKSEEFVEVMSKLPAWTFAMEHQADVTIYKL</sequence>
<protein>
    <submittedName>
        <fullName evidence="9">CLUMA_CG016460, isoform A</fullName>
    </submittedName>
</protein>
<dbReference type="GO" id="GO:0005789">
    <property type="term" value="C:endoplasmic reticulum membrane"/>
    <property type="evidence" value="ECO:0007669"/>
    <property type="project" value="UniProtKB-SubCell"/>
</dbReference>
<comment type="similarity">
    <text evidence="3">Belongs to the peptidase M28 family.</text>
</comment>
<comment type="cofactor">
    <cofactor evidence="1">
        <name>Zn(2+)</name>
        <dbReference type="ChEBI" id="CHEBI:29105"/>
    </cofactor>
</comment>
<dbReference type="EMBL" id="CVRI01000059">
    <property type="protein sequence ID" value="CRL03599.1"/>
    <property type="molecule type" value="Genomic_DNA"/>
</dbReference>
<keyword evidence="10" id="KW-1185">Reference proteome</keyword>
<keyword evidence="5" id="KW-0472">Membrane</keyword>
<feature type="transmembrane region" description="Helical" evidence="5">
    <location>
        <begin position="215"/>
        <end position="237"/>
    </location>
</feature>
<dbReference type="InterPro" id="IPR053973">
    <property type="entry name" value="ERMP1-like_C"/>
</dbReference>
<keyword evidence="5" id="KW-1133">Transmembrane helix</keyword>
<evidence type="ECO:0000259" key="8">
    <source>
        <dbReference type="Pfam" id="PF22249"/>
    </source>
</evidence>
<feature type="transmembrane region" description="Helical" evidence="5">
    <location>
        <begin position="115"/>
        <end position="133"/>
    </location>
</feature>
<dbReference type="AlphaFoldDB" id="A0A1J1ITT0"/>
<evidence type="ECO:0000313" key="9">
    <source>
        <dbReference type="EMBL" id="CRL03599.1"/>
    </source>
</evidence>
<feature type="transmembrane region" description="Helical" evidence="5">
    <location>
        <begin position="249"/>
        <end position="268"/>
    </location>
</feature>
<evidence type="ECO:0000256" key="2">
    <source>
        <dbReference type="ARBA" id="ARBA00004477"/>
    </source>
</evidence>
<comment type="subcellular location">
    <subcellularLocation>
        <location evidence="2">Endoplasmic reticulum membrane</location>
        <topology evidence="2">Multi-pass membrane protein</topology>
    </subcellularLocation>
</comment>
<evidence type="ECO:0000256" key="4">
    <source>
        <dbReference type="ARBA" id="ARBA00022824"/>
    </source>
</evidence>
<evidence type="ECO:0000256" key="1">
    <source>
        <dbReference type="ARBA" id="ARBA00001947"/>
    </source>
</evidence>
<keyword evidence="5" id="KW-0812">Transmembrane</keyword>
<keyword evidence="4" id="KW-0256">Endoplasmic reticulum</keyword>
<dbReference type="Pfam" id="PF04389">
    <property type="entry name" value="Peptidase_M28"/>
    <property type="match status" value="2"/>
</dbReference>
<organism evidence="9 10">
    <name type="scientific">Clunio marinus</name>
    <dbReference type="NCBI Taxonomy" id="568069"/>
    <lineage>
        <taxon>Eukaryota</taxon>
        <taxon>Metazoa</taxon>
        <taxon>Ecdysozoa</taxon>
        <taxon>Arthropoda</taxon>
        <taxon>Hexapoda</taxon>
        <taxon>Insecta</taxon>
        <taxon>Pterygota</taxon>
        <taxon>Neoptera</taxon>
        <taxon>Endopterygota</taxon>
        <taxon>Diptera</taxon>
        <taxon>Nematocera</taxon>
        <taxon>Chironomoidea</taxon>
        <taxon>Chironomidae</taxon>
        <taxon>Clunio</taxon>
    </lineage>
</organism>
<evidence type="ECO:0000256" key="5">
    <source>
        <dbReference type="SAM" id="Phobius"/>
    </source>
</evidence>